<evidence type="ECO:0000313" key="5">
    <source>
        <dbReference type="Proteomes" id="UP001165396"/>
    </source>
</evidence>
<comment type="caution">
    <text evidence="4">The sequence shown here is derived from an EMBL/GenBank/DDBJ whole genome shotgun (WGS) entry which is preliminary data.</text>
</comment>
<keyword evidence="1" id="KW-0175">Coiled coil</keyword>
<keyword evidence="5" id="KW-1185">Reference proteome</keyword>
<dbReference type="RefSeq" id="WP_258293106.1">
    <property type="nucleotide sequence ID" value="NZ_JANKJG010000001.1"/>
</dbReference>
<keyword evidence="3" id="KW-1133">Transmembrane helix</keyword>
<feature type="compositionally biased region" description="Acidic residues" evidence="2">
    <location>
        <begin position="13"/>
        <end position="28"/>
    </location>
</feature>
<reference evidence="4" key="1">
    <citation type="submission" date="2022-07" db="EMBL/GenBank/DDBJ databases">
        <title>Pseudosulfitobacter sp. strain AP-MA-4, whole genome sequence.</title>
        <authorList>
            <person name="Jiang Y."/>
        </authorList>
    </citation>
    <scope>NUCLEOTIDE SEQUENCE</scope>
    <source>
        <strain evidence="4">AP-MA-4</strain>
    </source>
</reference>
<evidence type="ECO:0000256" key="3">
    <source>
        <dbReference type="SAM" id="Phobius"/>
    </source>
</evidence>
<keyword evidence="3" id="KW-0472">Membrane</keyword>
<evidence type="ECO:0000313" key="4">
    <source>
        <dbReference type="EMBL" id="MCR8825436.1"/>
    </source>
</evidence>
<name>A0ABT1YX33_9RHOB</name>
<sequence>MAKSKSPKPGGPTEDEDKVAVDVTDESAEASSDTPDVASDDSVVLAEPEVVKKQPETGEDITDNPQPEIETPESEVETAHIEPADQDKEPIADYVEPDTTSPDTVVEDTASDDTTYDHDTRVAPMPTPAPERRSGGFWPLFLGGIVAACFGFVAGKTQIMDPFMPPSWRTAVAPVETGASQEAIDQAVAGLRNEIEELRGQIPTAPQDSSEALSDLETTITDLETRISELEQRPEPSTITSTAPDVDISGLTDELAAQQAQIDQLLEDAETMQATATAAANTTLARAAASRVLAAVDSGSPFAAALSDVTANSDVEIPAVLDDVADDGVTTLSELQQTLPDAARSALAAARTNATDETGGFGGFLRRQLGARSVQPREGNDPDAVLSRVEDAVRQGRIADALAEADALPEPAKAEMQSWMNAAQARLEAMNAAEALFQRLAAN</sequence>
<keyword evidence="3" id="KW-0812">Transmembrane</keyword>
<feature type="coiled-coil region" evidence="1">
    <location>
        <begin position="181"/>
        <end position="275"/>
    </location>
</feature>
<feature type="region of interest" description="Disordered" evidence="2">
    <location>
        <begin position="1"/>
        <end position="130"/>
    </location>
</feature>
<accession>A0ABT1YX33</accession>
<organism evidence="4 5">
    <name type="scientific">Pseudosulfitobacter koreensis</name>
    <dbReference type="NCBI Taxonomy" id="2968472"/>
    <lineage>
        <taxon>Bacteria</taxon>
        <taxon>Pseudomonadati</taxon>
        <taxon>Pseudomonadota</taxon>
        <taxon>Alphaproteobacteria</taxon>
        <taxon>Rhodobacterales</taxon>
        <taxon>Roseobacteraceae</taxon>
        <taxon>Pseudosulfitobacter</taxon>
    </lineage>
</organism>
<proteinExistence type="predicted"/>
<feature type="compositionally biased region" description="Basic and acidic residues" evidence="2">
    <location>
        <begin position="77"/>
        <end position="91"/>
    </location>
</feature>
<dbReference type="EMBL" id="JANKJG010000001">
    <property type="protein sequence ID" value="MCR8825436.1"/>
    <property type="molecule type" value="Genomic_DNA"/>
</dbReference>
<feature type="transmembrane region" description="Helical" evidence="3">
    <location>
        <begin position="135"/>
        <end position="155"/>
    </location>
</feature>
<gene>
    <name evidence="4" type="ORF">NTA49_02685</name>
</gene>
<evidence type="ECO:0000256" key="1">
    <source>
        <dbReference type="SAM" id="Coils"/>
    </source>
</evidence>
<evidence type="ECO:0000256" key="2">
    <source>
        <dbReference type="SAM" id="MobiDB-lite"/>
    </source>
</evidence>
<dbReference type="Gene3D" id="1.20.5.340">
    <property type="match status" value="1"/>
</dbReference>
<evidence type="ECO:0008006" key="6">
    <source>
        <dbReference type="Google" id="ProtNLM"/>
    </source>
</evidence>
<protein>
    <recommendedName>
        <fullName evidence="6">Mitochondrial inner membrane protein</fullName>
    </recommendedName>
</protein>
<dbReference type="Proteomes" id="UP001165396">
    <property type="component" value="Unassembled WGS sequence"/>
</dbReference>